<dbReference type="PANTHER" id="PTHR22808">
    <property type="entry name" value="NCL1 YEAST -RELATED NOL1/NOP2/FMU SUN DOMAIN-CONTAINING"/>
    <property type="match status" value="1"/>
</dbReference>
<dbReference type="RefSeq" id="XP_015511005.2">
    <property type="nucleotide sequence ID" value="XM_015655519.2"/>
</dbReference>
<feature type="binding site" evidence="11">
    <location>
        <position position="356"/>
    </location>
    <ligand>
        <name>S-adenosyl-L-methionine</name>
        <dbReference type="ChEBI" id="CHEBI:59789"/>
    </ligand>
</feature>
<protein>
    <recommendedName>
        <fullName evidence="9">NOL1/NOP2/Sun domain family member 4</fullName>
    </recommendedName>
</protein>
<dbReference type="Gene3D" id="6.20.240.40">
    <property type="match status" value="2"/>
</dbReference>
<sequence length="502" mass="56996">MSIVSFTSQLKHLKVVKVPYRFKHKDTHWSVVKKTKTHTTKALEHFDDFYDTVYGRLWPDVRTALLAKNNKYMAVVNNFSDTDRIAETLENSGAINLRAIYKAQRQLLKSLEREKANQRKLNNLNKGIDEFPAASEQSLQVQSSGFPDSTDSKDETEEDSMYSNNSAVPAELLSIAGSESSGNLDLDRIINPQNELSMSSLHQYVPATQLKGMEDYILESEHYDYYKRGSDLSIKVEKQRKLNFPEYLNIYTFEEENDTRFSSPRKGSTGVLDYYLLDGGSILPVLALDLRPNDHVLDMCAAPGGKTLITLQTLLPDLIVANDTTFSRVNRIKNVIDQYLDGMGQWDKKLVISQNDARAIGEQDKFNKILVDVPCTTDRHSLHENDNNIFKPSRIKERLQLPEMQTEILLNALKIIRPGGTVVYSTCSLSPIQNDGVVQMALKKSWEETNSIFIVKNMSPSLHPLKCIYNLSRHGLKYGQVLLPSLGNNFGPMYFCKIIKVR</sequence>
<keyword evidence="2" id="KW-0698">rRNA processing</keyword>
<dbReference type="PROSITE" id="PS51686">
    <property type="entry name" value="SAM_MT_RSMB_NOP"/>
    <property type="match status" value="1"/>
</dbReference>
<evidence type="ECO:0000256" key="5">
    <source>
        <dbReference type="ARBA" id="ARBA00022691"/>
    </source>
</evidence>
<dbReference type="InterPro" id="IPR001678">
    <property type="entry name" value="MeTrfase_RsmB-F_NOP2_dom"/>
</dbReference>
<dbReference type="InterPro" id="IPR049560">
    <property type="entry name" value="MeTrfase_RsmB-F_NOP2_cat"/>
</dbReference>
<feature type="compositionally biased region" description="Polar residues" evidence="13">
    <location>
        <begin position="135"/>
        <end position="147"/>
    </location>
</feature>
<dbReference type="GO" id="GO:0008173">
    <property type="term" value="F:RNA methyltransferase activity"/>
    <property type="evidence" value="ECO:0007669"/>
    <property type="project" value="InterPro"/>
</dbReference>
<evidence type="ECO:0000256" key="3">
    <source>
        <dbReference type="ARBA" id="ARBA00022603"/>
    </source>
</evidence>
<evidence type="ECO:0000256" key="1">
    <source>
        <dbReference type="ARBA" id="ARBA00004173"/>
    </source>
</evidence>
<dbReference type="OrthoDB" id="8020218at2759"/>
<evidence type="ECO:0000259" key="14">
    <source>
        <dbReference type="PROSITE" id="PS51686"/>
    </source>
</evidence>
<dbReference type="InParanoid" id="A0A6J0B7N5"/>
<dbReference type="Gene3D" id="3.40.50.150">
    <property type="entry name" value="Vaccinia Virus protein VP39"/>
    <property type="match status" value="1"/>
</dbReference>
<dbReference type="SUPFAM" id="SSF53335">
    <property type="entry name" value="S-adenosyl-L-methionine-dependent methyltransferases"/>
    <property type="match status" value="1"/>
</dbReference>
<feature type="binding site" evidence="11">
    <location>
        <begin position="300"/>
        <end position="306"/>
    </location>
    <ligand>
        <name>S-adenosyl-L-methionine</name>
        <dbReference type="ChEBI" id="CHEBI:59789"/>
    </ligand>
</feature>
<comment type="catalytic activity">
    <reaction evidence="10">
        <text>a cytidine in rRNA + S-adenosyl-L-methionine = a 5-methylcytidine in rRNA + S-adenosyl-L-homocysteine + H(+)</text>
        <dbReference type="Rhea" id="RHEA:61484"/>
        <dbReference type="Rhea" id="RHEA-COMP:15836"/>
        <dbReference type="Rhea" id="RHEA-COMP:15837"/>
        <dbReference type="ChEBI" id="CHEBI:15378"/>
        <dbReference type="ChEBI" id="CHEBI:57856"/>
        <dbReference type="ChEBI" id="CHEBI:59789"/>
        <dbReference type="ChEBI" id="CHEBI:74483"/>
        <dbReference type="ChEBI" id="CHEBI:82748"/>
    </reaction>
</comment>
<organism evidence="16">
    <name type="scientific">Neodiprion lecontei</name>
    <name type="common">Redheaded pine sawfly</name>
    <dbReference type="NCBI Taxonomy" id="441921"/>
    <lineage>
        <taxon>Eukaryota</taxon>
        <taxon>Metazoa</taxon>
        <taxon>Ecdysozoa</taxon>
        <taxon>Arthropoda</taxon>
        <taxon>Hexapoda</taxon>
        <taxon>Insecta</taxon>
        <taxon>Pterygota</taxon>
        <taxon>Neoptera</taxon>
        <taxon>Endopterygota</taxon>
        <taxon>Hymenoptera</taxon>
        <taxon>Tenthredinoidea</taxon>
        <taxon>Diprionidae</taxon>
        <taxon>Diprioninae</taxon>
        <taxon>Neodiprion</taxon>
    </lineage>
</organism>
<proteinExistence type="inferred from homology"/>
<dbReference type="GeneID" id="107217841"/>
<keyword evidence="6 11" id="KW-0694">RNA-binding</keyword>
<dbReference type="GO" id="GO:0005762">
    <property type="term" value="C:mitochondrial large ribosomal subunit"/>
    <property type="evidence" value="ECO:0007669"/>
    <property type="project" value="TreeGrafter"/>
</dbReference>
<feature type="active site" description="Nucleophile" evidence="11">
    <location>
        <position position="427"/>
    </location>
</feature>
<evidence type="ECO:0000256" key="11">
    <source>
        <dbReference type="PROSITE-ProRule" id="PRU01023"/>
    </source>
</evidence>
<feature type="coiled-coil region" evidence="12">
    <location>
        <begin position="94"/>
        <end position="121"/>
    </location>
</feature>
<evidence type="ECO:0000256" key="9">
    <source>
        <dbReference type="ARBA" id="ARBA00042050"/>
    </source>
</evidence>
<evidence type="ECO:0000256" key="2">
    <source>
        <dbReference type="ARBA" id="ARBA00022552"/>
    </source>
</evidence>
<keyword evidence="8" id="KW-0496">Mitochondrion</keyword>
<keyword evidence="4 11" id="KW-0808">Transferase</keyword>
<dbReference type="FunCoup" id="A0A6J0B7N5">
    <property type="interactions" value="341"/>
</dbReference>
<dbReference type="InterPro" id="IPR029063">
    <property type="entry name" value="SAM-dependent_MTases_sf"/>
</dbReference>
<evidence type="ECO:0000256" key="6">
    <source>
        <dbReference type="ARBA" id="ARBA00022884"/>
    </source>
</evidence>
<dbReference type="AlphaFoldDB" id="A0A6J0B7N5"/>
<comment type="similarity">
    <text evidence="11">Belongs to the class I-like SAM-binding methyltransferase superfamily. RsmB/NOP family.</text>
</comment>
<name>A0A6J0B7N5_NEOLC</name>
<feature type="binding site" evidence="11">
    <location>
        <position position="323"/>
    </location>
    <ligand>
        <name>S-adenosyl-L-methionine</name>
        <dbReference type="ChEBI" id="CHEBI:59789"/>
    </ligand>
</feature>
<keyword evidence="3 11" id="KW-0489">Methyltransferase</keyword>
<dbReference type="Pfam" id="PF01189">
    <property type="entry name" value="Methyltr_RsmB-F"/>
    <property type="match status" value="1"/>
</dbReference>
<dbReference type="PANTHER" id="PTHR22808:SF3">
    <property type="entry name" value="5-METHYLCYTOSINE RRNA METHYLTRANSFERASE NSUN4"/>
    <property type="match status" value="1"/>
</dbReference>
<accession>A0A6J0B7N5</accession>
<evidence type="ECO:0000313" key="15">
    <source>
        <dbReference type="Proteomes" id="UP000829291"/>
    </source>
</evidence>
<feature type="region of interest" description="Disordered" evidence="13">
    <location>
        <begin position="135"/>
        <end position="165"/>
    </location>
</feature>
<evidence type="ECO:0000256" key="7">
    <source>
        <dbReference type="ARBA" id="ARBA00022946"/>
    </source>
</evidence>
<dbReference type="Proteomes" id="UP000829291">
    <property type="component" value="Chromosome 2"/>
</dbReference>
<dbReference type="GO" id="GO:0031167">
    <property type="term" value="P:rRNA methylation"/>
    <property type="evidence" value="ECO:0007669"/>
    <property type="project" value="TreeGrafter"/>
</dbReference>
<reference evidence="16" key="1">
    <citation type="submission" date="2025-08" db="UniProtKB">
        <authorList>
            <consortium name="RefSeq"/>
        </authorList>
    </citation>
    <scope>IDENTIFICATION</scope>
    <source>
        <tissue evidence="16">Thorax and Abdomen</tissue>
    </source>
</reference>
<dbReference type="KEGG" id="nlo:107217841"/>
<evidence type="ECO:0000313" key="16">
    <source>
        <dbReference type="RefSeq" id="XP_015511005.2"/>
    </source>
</evidence>
<evidence type="ECO:0000256" key="8">
    <source>
        <dbReference type="ARBA" id="ARBA00023128"/>
    </source>
</evidence>
<evidence type="ECO:0000256" key="10">
    <source>
        <dbReference type="ARBA" id="ARBA00049302"/>
    </source>
</evidence>
<keyword evidence="5 11" id="KW-0949">S-adenosyl-L-methionine</keyword>
<gene>
    <name evidence="16" type="primary">LOC107217841</name>
</gene>
<feature type="binding site" evidence="11">
    <location>
        <position position="372"/>
    </location>
    <ligand>
        <name>S-adenosyl-L-methionine</name>
        <dbReference type="ChEBI" id="CHEBI:59789"/>
    </ligand>
</feature>
<dbReference type="PRINTS" id="PR02008">
    <property type="entry name" value="RCMTFAMILY"/>
</dbReference>
<evidence type="ECO:0000256" key="13">
    <source>
        <dbReference type="SAM" id="MobiDB-lite"/>
    </source>
</evidence>
<keyword evidence="7" id="KW-0809">Transit peptide</keyword>
<feature type="domain" description="SAM-dependent MTase RsmB/NOP-type" evidence="14">
    <location>
        <begin position="193"/>
        <end position="501"/>
    </location>
</feature>
<comment type="subcellular location">
    <subcellularLocation>
        <location evidence="1">Mitochondrion</location>
    </subcellularLocation>
</comment>
<dbReference type="GO" id="GO:0003723">
    <property type="term" value="F:RNA binding"/>
    <property type="evidence" value="ECO:0007669"/>
    <property type="project" value="UniProtKB-UniRule"/>
</dbReference>
<evidence type="ECO:0000256" key="12">
    <source>
        <dbReference type="SAM" id="Coils"/>
    </source>
</evidence>
<keyword evidence="12" id="KW-0175">Coiled coil</keyword>
<keyword evidence="15" id="KW-1185">Reference proteome</keyword>
<evidence type="ECO:0000256" key="4">
    <source>
        <dbReference type="ARBA" id="ARBA00022679"/>
    </source>
</evidence>
<dbReference type="InterPro" id="IPR023267">
    <property type="entry name" value="RCMT"/>
</dbReference>